<dbReference type="PIRSF" id="PIRSF018266">
    <property type="entry name" value="FecR"/>
    <property type="match status" value="1"/>
</dbReference>
<evidence type="ECO:0000259" key="2">
    <source>
        <dbReference type="Pfam" id="PF04773"/>
    </source>
</evidence>
<dbReference type="InterPro" id="IPR032508">
    <property type="entry name" value="FecR_C"/>
</dbReference>
<dbReference type="RefSeq" id="WP_377097292.1">
    <property type="nucleotide sequence ID" value="NZ_JBHTHU010000001.1"/>
</dbReference>
<gene>
    <name evidence="4" type="ORF">ACFQZS_03375</name>
</gene>
<feature type="transmembrane region" description="Helical" evidence="1">
    <location>
        <begin position="89"/>
        <end position="108"/>
    </location>
</feature>
<dbReference type="InterPro" id="IPR006860">
    <property type="entry name" value="FecR"/>
</dbReference>
<dbReference type="PANTHER" id="PTHR30273">
    <property type="entry name" value="PERIPLASMIC SIGNAL SENSOR AND SIGMA FACTOR ACTIVATOR FECR-RELATED"/>
    <property type="match status" value="1"/>
</dbReference>
<feature type="domain" description="Protein FecR C-terminal" evidence="3">
    <location>
        <begin position="252"/>
        <end position="319"/>
    </location>
</feature>
<comment type="caution">
    <text evidence="4">The sequence shown here is derived from an EMBL/GenBank/DDBJ whole genome shotgun (WGS) entry which is preliminary data.</text>
</comment>
<feature type="domain" description="FecR protein" evidence="2">
    <location>
        <begin position="127"/>
        <end position="208"/>
    </location>
</feature>
<keyword evidence="5" id="KW-1185">Reference proteome</keyword>
<dbReference type="PANTHER" id="PTHR30273:SF2">
    <property type="entry name" value="PROTEIN FECR"/>
    <property type="match status" value="1"/>
</dbReference>
<dbReference type="InterPro" id="IPR012373">
    <property type="entry name" value="Ferrdict_sens_TM"/>
</dbReference>
<reference evidence="5" key="1">
    <citation type="journal article" date="2019" name="Int. J. Syst. Evol. Microbiol.">
        <title>The Global Catalogue of Microorganisms (GCM) 10K type strain sequencing project: providing services to taxonomists for standard genome sequencing and annotation.</title>
        <authorList>
            <consortium name="The Broad Institute Genomics Platform"/>
            <consortium name="The Broad Institute Genome Sequencing Center for Infectious Disease"/>
            <person name="Wu L."/>
            <person name="Ma J."/>
        </authorList>
    </citation>
    <scope>NUCLEOTIDE SEQUENCE [LARGE SCALE GENOMIC DNA]</scope>
    <source>
        <strain evidence="5">CCUG 63418</strain>
    </source>
</reference>
<keyword evidence="1" id="KW-0472">Membrane</keyword>
<proteinExistence type="predicted"/>
<keyword evidence="1" id="KW-1133">Transmembrane helix</keyword>
<dbReference type="Proteomes" id="UP001596958">
    <property type="component" value="Unassembled WGS sequence"/>
</dbReference>
<dbReference type="Pfam" id="PF16344">
    <property type="entry name" value="FecR_C"/>
    <property type="match status" value="1"/>
</dbReference>
<keyword evidence="1" id="KW-0812">Transmembrane</keyword>
<evidence type="ECO:0000313" key="4">
    <source>
        <dbReference type="EMBL" id="MFD0749167.1"/>
    </source>
</evidence>
<dbReference type="EMBL" id="JBHTHU010000001">
    <property type="protein sequence ID" value="MFD0749167.1"/>
    <property type="molecule type" value="Genomic_DNA"/>
</dbReference>
<accession>A0ABW2YRZ2</accession>
<evidence type="ECO:0000259" key="3">
    <source>
        <dbReference type="Pfam" id="PF16344"/>
    </source>
</evidence>
<sequence>MEINDDLLVSHILGEVSPATAEEISTWRNSDPANNERYQQFRAIWETSKNINYIGTLDPQVSLQKLKEKAAMQKAEDDKVVPLNRKNSWLKIAAAILSFVGCGLFYLYQRNFKEIQLITKNEVKVDTLSDGSIVTLNKATSLKYPIRFRGKKRNVILTRGEAFFNVAKNKAMPFIISTGSTTIKVVGTSFNVKNKADAIEVIVETGIVQVTRNGNTVSLKPGEKVLVKQNPLLFRKEKNPDRLYNYYRSKEFVADNTPLWRLVEVLNEAYESKIVISRKELNELQLNTTFKDESLDDILVIISRTFGVTVEKKNGAIVIK</sequence>
<evidence type="ECO:0000313" key="5">
    <source>
        <dbReference type="Proteomes" id="UP001596958"/>
    </source>
</evidence>
<dbReference type="Gene3D" id="3.55.50.30">
    <property type="match status" value="1"/>
</dbReference>
<dbReference type="Pfam" id="PF04773">
    <property type="entry name" value="FecR"/>
    <property type="match status" value="1"/>
</dbReference>
<organism evidence="4 5">
    <name type="scientific">Mucilaginibacter calamicampi</name>
    <dbReference type="NCBI Taxonomy" id="1302352"/>
    <lineage>
        <taxon>Bacteria</taxon>
        <taxon>Pseudomonadati</taxon>
        <taxon>Bacteroidota</taxon>
        <taxon>Sphingobacteriia</taxon>
        <taxon>Sphingobacteriales</taxon>
        <taxon>Sphingobacteriaceae</taxon>
        <taxon>Mucilaginibacter</taxon>
    </lineage>
</organism>
<name>A0ABW2YRZ2_9SPHI</name>
<evidence type="ECO:0000256" key="1">
    <source>
        <dbReference type="SAM" id="Phobius"/>
    </source>
</evidence>
<dbReference type="Gene3D" id="2.60.120.1440">
    <property type="match status" value="1"/>
</dbReference>
<protein>
    <submittedName>
        <fullName evidence="4">FecR family protein</fullName>
    </submittedName>
</protein>